<organism evidence="5 6">
    <name type="scientific">Microlunatus kandeliicorticis</name>
    <dbReference type="NCBI Taxonomy" id="1759536"/>
    <lineage>
        <taxon>Bacteria</taxon>
        <taxon>Bacillati</taxon>
        <taxon>Actinomycetota</taxon>
        <taxon>Actinomycetes</taxon>
        <taxon>Propionibacteriales</taxon>
        <taxon>Propionibacteriaceae</taxon>
        <taxon>Microlunatus</taxon>
    </lineage>
</organism>
<feature type="domain" description="HTH lacI-type" evidence="4">
    <location>
        <begin position="21"/>
        <end position="75"/>
    </location>
</feature>
<keyword evidence="3" id="KW-0804">Transcription</keyword>
<gene>
    <name evidence="5" type="ORF">FHX74_003174</name>
</gene>
<dbReference type="SMART" id="SM00354">
    <property type="entry name" value="HTH_LACI"/>
    <property type="match status" value="1"/>
</dbReference>
<sequence>MTLEADRGPSPVPSRDTRRRVTIVDVAGRAGVSTSAVSKVLRNAYGSSPAMRERVQRAIDELGYRPMVGARAMRGATYTIGVSALDLWNPFFGLLLEGIGAAADAADYQVLISLAGDGPTAQLRAVESMIDHRMDGLVLMAPRLETDELEALARRIPIVVLGRHGRGPLYDSVASDDALGARLAVDHLVGLGHQRVSFLTQRVSRVEGLPETFREAGYRASMTDHGLRPDVVDTTWTQAGGVAAARRLLRRRRRPTAVHGGADVAALGLLDELRRRRVPVPAELSVVGCDNTPVAAMVPVGLTSVDQDARGMGRRAARLLMDRIGSARPGRHFLHPPSLVVRSSSGPVPAGG</sequence>
<dbReference type="Gene3D" id="3.40.50.2300">
    <property type="match status" value="2"/>
</dbReference>
<dbReference type="Gene3D" id="1.10.260.40">
    <property type="entry name" value="lambda repressor-like DNA-binding domains"/>
    <property type="match status" value="1"/>
</dbReference>
<accession>A0A7W3P713</accession>
<dbReference type="InterPro" id="IPR028082">
    <property type="entry name" value="Peripla_BP_I"/>
</dbReference>
<dbReference type="InterPro" id="IPR010982">
    <property type="entry name" value="Lambda_DNA-bd_dom_sf"/>
</dbReference>
<dbReference type="PANTHER" id="PTHR30146">
    <property type="entry name" value="LACI-RELATED TRANSCRIPTIONAL REPRESSOR"/>
    <property type="match status" value="1"/>
</dbReference>
<dbReference type="PROSITE" id="PS50932">
    <property type="entry name" value="HTH_LACI_2"/>
    <property type="match status" value="1"/>
</dbReference>
<protein>
    <submittedName>
        <fullName evidence="5">LacI family transcriptional regulator</fullName>
    </submittedName>
</protein>
<evidence type="ECO:0000313" key="5">
    <source>
        <dbReference type="EMBL" id="MBA8795538.1"/>
    </source>
</evidence>
<dbReference type="EMBL" id="JACGWT010000005">
    <property type="protein sequence ID" value="MBA8795538.1"/>
    <property type="molecule type" value="Genomic_DNA"/>
</dbReference>
<keyword evidence="6" id="KW-1185">Reference proteome</keyword>
<dbReference type="CDD" id="cd06267">
    <property type="entry name" value="PBP1_LacI_sugar_binding-like"/>
    <property type="match status" value="1"/>
</dbReference>
<dbReference type="SUPFAM" id="SSF53822">
    <property type="entry name" value="Periplasmic binding protein-like I"/>
    <property type="match status" value="1"/>
</dbReference>
<dbReference type="Proteomes" id="UP000523079">
    <property type="component" value="Unassembled WGS sequence"/>
</dbReference>
<reference evidence="5 6" key="1">
    <citation type="submission" date="2020-07" db="EMBL/GenBank/DDBJ databases">
        <title>Sequencing the genomes of 1000 actinobacteria strains.</title>
        <authorList>
            <person name="Klenk H.-P."/>
        </authorList>
    </citation>
    <scope>NUCLEOTIDE SEQUENCE [LARGE SCALE GENOMIC DNA]</scope>
    <source>
        <strain evidence="5 6">DSM 100723</strain>
    </source>
</reference>
<evidence type="ECO:0000256" key="2">
    <source>
        <dbReference type="ARBA" id="ARBA00023125"/>
    </source>
</evidence>
<dbReference type="InterPro" id="IPR046335">
    <property type="entry name" value="LacI/GalR-like_sensor"/>
</dbReference>
<evidence type="ECO:0000256" key="3">
    <source>
        <dbReference type="ARBA" id="ARBA00023163"/>
    </source>
</evidence>
<dbReference type="GO" id="GO:0003700">
    <property type="term" value="F:DNA-binding transcription factor activity"/>
    <property type="evidence" value="ECO:0007669"/>
    <property type="project" value="TreeGrafter"/>
</dbReference>
<dbReference type="Pfam" id="PF13377">
    <property type="entry name" value="Peripla_BP_3"/>
    <property type="match status" value="1"/>
</dbReference>
<dbReference type="GO" id="GO:0000976">
    <property type="term" value="F:transcription cis-regulatory region binding"/>
    <property type="evidence" value="ECO:0007669"/>
    <property type="project" value="TreeGrafter"/>
</dbReference>
<comment type="caution">
    <text evidence="5">The sequence shown here is derived from an EMBL/GenBank/DDBJ whole genome shotgun (WGS) entry which is preliminary data.</text>
</comment>
<keyword evidence="2" id="KW-0238">DNA-binding</keyword>
<proteinExistence type="predicted"/>
<evidence type="ECO:0000259" key="4">
    <source>
        <dbReference type="PROSITE" id="PS50932"/>
    </source>
</evidence>
<dbReference type="AlphaFoldDB" id="A0A7W3P713"/>
<keyword evidence="1" id="KW-0805">Transcription regulation</keyword>
<name>A0A7W3P713_9ACTN</name>
<dbReference type="InterPro" id="IPR000843">
    <property type="entry name" value="HTH_LacI"/>
</dbReference>
<evidence type="ECO:0000313" key="6">
    <source>
        <dbReference type="Proteomes" id="UP000523079"/>
    </source>
</evidence>
<evidence type="ECO:0000256" key="1">
    <source>
        <dbReference type="ARBA" id="ARBA00023015"/>
    </source>
</evidence>
<dbReference type="PROSITE" id="PS00356">
    <property type="entry name" value="HTH_LACI_1"/>
    <property type="match status" value="1"/>
</dbReference>
<dbReference type="CDD" id="cd01392">
    <property type="entry name" value="HTH_LacI"/>
    <property type="match status" value="1"/>
</dbReference>
<dbReference type="RefSeq" id="WP_220484057.1">
    <property type="nucleotide sequence ID" value="NZ_JACGWT010000005.1"/>
</dbReference>
<dbReference type="SUPFAM" id="SSF47413">
    <property type="entry name" value="lambda repressor-like DNA-binding domains"/>
    <property type="match status" value="1"/>
</dbReference>
<dbReference type="Pfam" id="PF00356">
    <property type="entry name" value="LacI"/>
    <property type="match status" value="1"/>
</dbReference>
<dbReference type="PANTHER" id="PTHR30146:SF155">
    <property type="entry name" value="ALANINE RACEMASE"/>
    <property type="match status" value="1"/>
</dbReference>